<dbReference type="GO" id="GO:0035438">
    <property type="term" value="F:cyclic-di-GMP binding"/>
    <property type="evidence" value="ECO:0007669"/>
    <property type="project" value="InterPro"/>
</dbReference>
<dbReference type="SUPFAM" id="SSF141371">
    <property type="entry name" value="PilZ domain-like"/>
    <property type="match status" value="1"/>
</dbReference>
<evidence type="ECO:0000313" key="3">
    <source>
        <dbReference type="Proteomes" id="UP001254832"/>
    </source>
</evidence>
<sequence length="125" mass="14430">MSINQRKTPFRYFLKQPITSEVYIISINGSPAPDKPIQAELCDISRSGCQLSFPLRLNVDSNEIRIGLATTLTEEPLYMEGLLRWGAEKGNHWHYGVEFEVAEDQQERLYKEMRMLAGQNRIIVK</sequence>
<reference evidence="2" key="1">
    <citation type="submission" date="2023-07" db="EMBL/GenBank/DDBJ databases">
        <title>Sorghum-associated microbial communities from plants grown in Nebraska, USA.</title>
        <authorList>
            <person name="Schachtman D."/>
        </authorList>
    </citation>
    <scope>NUCLEOTIDE SEQUENCE</scope>
    <source>
        <strain evidence="2">BE80</strain>
    </source>
</reference>
<dbReference type="Pfam" id="PF07238">
    <property type="entry name" value="PilZ"/>
    <property type="match status" value="1"/>
</dbReference>
<dbReference type="EMBL" id="JAVDTR010000004">
    <property type="protein sequence ID" value="MDR6723371.1"/>
    <property type="molecule type" value="Genomic_DNA"/>
</dbReference>
<dbReference type="Gene3D" id="2.40.10.220">
    <property type="entry name" value="predicted glycosyltransferase like domains"/>
    <property type="match status" value="1"/>
</dbReference>
<organism evidence="2 3">
    <name type="scientific">Paenibacillus amylolyticus</name>
    <dbReference type="NCBI Taxonomy" id="1451"/>
    <lineage>
        <taxon>Bacteria</taxon>
        <taxon>Bacillati</taxon>
        <taxon>Bacillota</taxon>
        <taxon>Bacilli</taxon>
        <taxon>Bacillales</taxon>
        <taxon>Paenibacillaceae</taxon>
        <taxon>Paenibacillus</taxon>
    </lineage>
</organism>
<protein>
    <recommendedName>
        <fullName evidence="1">PilZ domain-containing protein</fullName>
    </recommendedName>
</protein>
<comment type="caution">
    <text evidence="2">The sequence shown here is derived from an EMBL/GenBank/DDBJ whole genome shotgun (WGS) entry which is preliminary data.</text>
</comment>
<evidence type="ECO:0000259" key="1">
    <source>
        <dbReference type="Pfam" id="PF07238"/>
    </source>
</evidence>
<dbReference type="Proteomes" id="UP001254832">
    <property type="component" value="Unassembled WGS sequence"/>
</dbReference>
<dbReference type="InterPro" id="IPR009875">
    <property type="entry name" value="PilZ_domain"/>
</dbReference>
<evidence type="ECO:0000313" key="2">
    <source>
        <dbReference type="EMBL" id="MDR6723371.1"/>
    </source>
</evidence>
<proteinExistence type="predicted"/>
<feature type="domain" description="PilZ" evidence="1">
    <location>
        <begin position="33"/>
        <end position="109"/>
    </location>
</feature>
<dbReference type="RefSeq" id="WP_056701620.1">
    <property type="nucleotide sequence ID" value="NZ_JAVDTR010000004.1"/>
</dbReference>
<accession>A0AAP5H1S4</accession>
<gene>
    <name evidence="2" type="ORF">J2W91_001823</name>
</gene>
<dbReference type="AlphaFoldDB" id="A0AAP5H1S4"/>
<name>A0AAP5H1S4_PAEAM</name>